<dbReference type="Gene3D" id="2.80.10.50">
    <property type="match status" value="1"/>
</dbReference>
<keyword evidence="3" id="KW-1185">Reference proteome</keyword>
<dbReference type="GeneID" id="119735260"/>
<dbReference type="Proteomes" id="UP000887568">
    <property type="component" value="Unplaced"/>
</dbReference>
<evidence type="ECO:0000313" key="3">
    <source>
        <dbReference type="Proteomes" id="UP000887568"/>
    </source>
</evidence>
<dbReference type="InterPro" id="IPR008996">
    <property type="entry name" value="IL1/FGF"/>
</dbReference>
<proteinExistence type="inferred from homology"/>
<sequence length="188" mass="20222">FQSTLGGLFKSAQKAVGGAANTVVREVDRHVSSENLEMFNNGNIVSLQSRETSRCLQVSSCGVLSANGLQHDKSGHFRVVNCGQNVVLLQSAIYPSWYIANHGGRIVGNGSGDPSCKFRLHETMNGFITLESVASPNQHVGVNADGEMKPADLVRKENSAMWVPTVVCGPQPIVHVEQTTVTRSVHSH</sequence>
<dbReference type="SUPFAM" id="SSF50353">
    <property type="entry name" value="Cytokine"/>
    <property type="match status" value="1"/>
</dbReference>
<dbReference type="EnsemblMetazoa" id="XM_038208963.1">
    <property type="protein sequence ID" value="XP_038064891.1"/>
    <property type="gene ID" value="LOC119735260"/>
</dbReference>
<evidence type="ECO:0000313" key="2">
    <source>
        <dbReference type="EnsemblMetazoa" id="XP_038064891.1"/>
    </source>
</evidence>
<dbReference type="InterPro" id="IPR002209">
    <property type="entry name" value="Fibroblast_GF_fam"/>
</dbReference>
<accession>A0A914AN08</accession>
<comment type="similarity">
    <text evidence="1">Belongs to the heparin-binding growth factors family.</text>
</comment>
<dbReference type="RefSeq" id="XP_038064891.1">
    <property type="nucleotide sequence ID" value="XM_038208963.1"/>
</dbReference>
<reference evidence="2" key="1">
    <citation type="submission" date="2022-11" db="UniProtKB">
        <authorList>
            <consortium name="EnsemblMetazoa"/>
        </authorList>
    </citation>
    <scope>IDENTIFICATION</scope>
</reference>
<protein>
    <submittedName>
        <fullName evidence="2">Uncharacterized protein</fullName>
    </submittedName>
</protein>
<organism evidence="2 3">
    <name type="scientific">Patiria miniata</name>
    <name type="common">Bat star</name>
    <name type="synonym">Asterina miniata</name>
    <dbReference type="NCBI Taxonomy" id="46514"/>
    <lineage>
        <taxon>Eukaryota</taxon>
        <taxon>Metazoa</taxon>
        <taxon>Echinodermata</taxon>
        <taxon>Eleutherozoa</taxon>
        <taxon>Asterozoa</taxon>
        <taxon>Asteroidea</taxon>
        <taxon>Valvatacea</taxon>
        <taxon>Valvatida</taxon>
        <taxon>Asterinidae</taxon>
        <taxon>Patiria</taxon>
    </lineage>
</organism>
<dbReference type="Pfam" id="PF00167">
    <property type="entry name" value="FGF"/>
    <property type="match status" value="1"/>
</dbReference>
<dbReference type="OMA" id="STEATHF"/>
<name>A0A914AN08_PATMI</name>
<dbReference type="OrthoDB" id="10023911at2759"/>
<dbReference type="AlphaFoldDB" id="A0A914AN08"/>
<dbReference type="GO" id="GO:0008083">
    <property type="term" value="F:growth factor activity"/>
    <property type="evidence" value="ECO:0007669"/>
    <property type="project" value="InterPro"/>
</dbReference>
<evidence type="ECO:0000256" key="1">
    <source>
        <dbReference type="ARBA" id="ARBA00007936"/>
    </source>
</evidence>